<dbReference type="EnsemblFungi" id="FOXG_06917T0">
    <property type="protein sequence ID" value="FOXG_06917P0"/>
    <property type="gene ID" value="FOXG_06917"/>
</dbReference>
<reference evidence="3" key="1">
    <citation type="journal article" date="2012" name="Mol. Plant Microbe Interact.">
        <title>A highly conserved effector in Fusarium oxysporum is required for full virulence on Arabidopsis.</title>
        <authorList>
            <person name="Thatcher L.F."/>
            <person name="Gardiner D.M."/>
            <person name="Kazan K."/>
            <person name="Manners J."/>
        </authorList>
    </citation>
    <scope>NUCLEOTIDE SEQUENCE [LARGE SCALE GENOMIC DNA]</scope>
    <source>
        <strain evidence="3">Fo5176</strain>
    </source>
</reference>
<proteinExistence type="predicted"/>
<accession>A0A0D2YIM1</accession>
<dbReference type="Pfam" id="PF14214">
    <property type="entry name" value="Helitron_like_N"/>
    <property type="match status" value="1"/>
</dbReference>
<name>A0A0D2YIM1_FUSOF</name>
<protein>
    <recommendedName>
        <fullName evidence="1">Helitron helicase-like domain-containing protein</fullName>
    </recommendedName>
</protein>
<evidence type="ECO:0000313" key="2">
    <source>
        <dbReference type="EnsemblFungi" id="FOXG_16286P0"/>
    </source>
</evidence>
<dbReference type="InterPro" id="IPR025476">
    <property type="entry name" value="Helitron_helicase-like"/>
</dbReference>
<sequence>MASIRNSDFSQVEHTIKELTAARLEKASIELESSGKTADPAVNQLLRSLSLYGYRQPMSRESRLTMRRKIKSPDTCRTRETEEAEKFLGLDQAYKRARLAISDSVSLAIFFHRKVSMCFEHYVNVGEESVFVLVSQYNVAVETNERGALHLHGLLWLQGNMHLSTLSRDV</sequence>
<dbReference type="STRING" id="426428.A0A0D2YIM1"/>
<dbReference type="Proteomes" id="UP000002489">
    <property type="component" value="Unassembled WGS sequence"/>
</dbReference>
<dbReference type="EnsemblFungi" id="FOXG_16286T0">
    <property type="protein sequence ID" value="FOXG_16286P0"/>
    <property type="gene ID" value="FOXG_16286"/>
</dbReference>
<feature type="domain" description="Helitron helicase-like" evidence="1">
    <location>
        <begin position="3"/>
        <end position="155"/>
    </location>
</feature>
<dbReference type="AlphaFoldDB" id="A0A0D2YIM1"/>
<organism evidence="2 3">
    <name type="scientific">Fusarium oxysporum (strain Fo5176)</name>
    <name type="common">Fusarium vascular wilt</name>
    <dbReference type="NCBI Taxonomy" id="660025"/>
    <lineage>
        <taxon>Eukaryota</taxon>
        <taxon>Fungi</taxon>
        <taxon>Dikarya</taxon>
        <taxon>Ascomycota</taxon>
        <taxon>Pezizomycotina</taxon>
        <taxon>Sordariomycetes</taxon>
        <taxon>Hypocreomycetidae</taxon>
        <taxon>Hypocreales</taxon>
        <taxon>Nectriaceae</taxon>
        <taxon>Fusarium</taxon>
        <taxon>Fusarium oxysporum species complex</taxon>
    </lineage>
</organism>
<reference evidence="2" key="2">
    <citation type="submission" date="2025-05" db="UniProtKB">
        <authorList>
            <consortium name="EnsemblFungi"/>
        </authorList>
    </citation>
    <scope>IDENTIFICATION</scope>
    <source>
        <strain evidence="2">4287 / CBS 123668 / FGSC 9935 / NRRL 34936</strain>
    </source>
</reference>
<evidence type="ECO:0000259" key="1">
    <source>
        <dbReference type="Pfam" id="PF14214"/>
    </source>
</evidence>
<evidence type="ECO:0000313" key="3">
    <source>
        <dbReference type="Proteomes" id="UP000002489"/>
    </source>
</evidence>